<dbReference type="AlphaFoldDB" id="A0A1F4TPP5"/>
<organism evidence="8 9">
    <name type="scientific">candidate division WOR-1 bacterium RIFOXYC2_FULL_41_25</name>
    <dbReference type="NCBI Taxonomy" id="1802586"/>
    <lineage>
        <taxon>Bacteria</taxon>
        <taxon>Bacillati</taxon>
        <taxon>Saganbacteria</taxon>
    </lineage>
</organism>
<protein>
    <recommendedName>
        <fullName evidence="7">Response regulatory domain-containing protein</fullName>
    </recommendedName>
</protein>
<evidence type="ECO:0000313" key="8">
    <source>
        <dbReference type="EMBL" id="OGC34658.1"/>
    </source>
</evidence>
<feature type="domain" description="Response regulatory" evidence="7">
    <location>
        <begin position="5"/>
        <end position="121"/>
    </location>
</feature>
<dbReference type="PANTHER" id="PTHR44591:SF3">
    <property type="entry name" value="RESPONSE REGULATORY DOMAIN-CONTAINING PROTEIN"/>
    <property type="match status" value="1"/>
</dbReference>
<keyword evidence="2" id="KW-0902">Two-component regulatory system</keyword>
<dbReference type="PANTHER" id="PTHR44591">
    <property type="entry name" value="STRESS RESPONSE REGULATOR PROTEIN 1"/>
    <property type="match status" value="1"/>
</dbReference>
<accession>A0A1F4TPP5</accession>
<dbReference type="FunFam" id="3.40.50.2300:FF:000001">
    <property type="entry name" value="DNA-binding response regulator PhoB"/>
    <property type="match status" value="1"/>
</dbReference>
<feature type="modified residue" description="4-aspartylphosphate" evidence="6">
    <location>
        <position position="54"/>
    </location>
</feature>
<dbReference type="SMART" id="SM00448">
    <property type="entry name" value="REC"/>
    <property type="match status" value="1"/>
</dbReference>
<dbReference type="Proteomes" id="UP000177309">
    <property type="component" value="Unassembled WGS sequence"/>
</dbReference>
<dbReference type="InterPro" id="IPR001789">
    <property type="entry name" value="Sig_transdc_resp-reg_receiver"/>
</dbReference>
<evidence type="ECO:0000256" key="4">
    <source>
        <dbReference type="ARBA" id="ARBA00023125"/>
    </source>
</evidence>
<dbReference type="InterPro" id="IPR050595">
    <property type="entry name" value="Bact_response_regulator"/>
</dbReference>
<keyword evidence="4" id="KW-0238">DNA-binding</keyword>
<keyword evidence="1 6" id="KW-0597">Phosphoprotein</keyword>
<dbReference type="SUPFAM" id="SSF52172">
    <property type="entry name" value="CheY-like"/>
    <property type="match status" value="1"/>
</dbReference>
<evidence type="ECO:0000313" key="9">
    <source>
        <dbReference type="Proteomes" id="UP000177309"/>
    </source>
</evidence>
<evidence type="ECO:0000256" key="6">
    <source>
        <dbReference type="PROSITE-ProRule" id="PRU00169"/>
    </source>
</evidence>
<dbReference type="EMBL" id="MEUI01000014">
    <property type="protein sequence ID" value="OGC34658.1"/>
    <property type="molecule type" value="Genomic_DNA"/>
</dbReference>
<dbReference type="GO" id="GO:0003677">
    <property type="term" value="F:DNA binding"/>
    <property type="evidence" value="ECO:0007669"/>
    <property type="project" value="UniProtKB-KW"/>
</dbReference>
<reference evidence="8 9" key="1">
    <citation type="journal article" date="2016" name="Nat. Commun.">
        <title>Thousands of microbial genomes shed light on interconnected biogeochemical processes in an aquifer system.</title>
        <authorList>
            <person name="Anantharaman K."/>
            <person name="Brown C.T."/>
            <person name="Hug L.A."/>
            <person name="Sharon I."/>
            <person name="Castelle C.J."/>
            <person name="Probst A.J."/>
            <person name="Thomas B.C."/>
            <person name="Singh A."/>
            <person name="Wilkins M.J."/>
            <person name="Karaoz U."/>
            <person name="Brodie E.L."/>
            <person name="Williams K.H."/>
            <person name="Hubbard S.S."/>
            <person name="Banfield J.F."/>
        </authorList>
    </citation>
    <scope>NUCLEOTIDE SEQUENCE [LARGE SCALE GENOMIC DNA]</scope>
</reference>
<sequence length="122" mass="13775">MNKKRILVVDDEPDQVEMIKMLLEINNYEVLAAYDGGQALAKARSEKPDLIILDLMLPVMEGFDVCRLLKFDSKYSSIPIILFTAKASEEDRKAGEEVGADAYINKPFDPDVLLEKIKTLLK</sequence>
<dbReference type="GO" id="GO:0000160">
    <property type="term" value="P:phosphorelay signal transduction system"/>
    <property type="evidence" value="ECO:0007669"/>
    <property type="project" value="UniProtKB-KW"/>
</dbReference>
<evidence type="ECO:0000256" key="5">
    <source>
        <dbReference type="ARBA" id="ARBA00023163"/>
    </source>
</evidence>
<keyword evidence="5" id="KW-0804">Transcription</keyword>
<keyword evidence="3" id="KW-0805">Transcription regulation</keyword>
<name>A0A1F4TPP5_UNCSA</name>
<comment type="caution">
    <text evidence="8">The sequence shown here is derived from an EMBL/GenBank/DDBJ whole genome shotgun (WGS) entry which is preliminary data.</text>
</comment>
<evidence type="ECO:0000256" key="2">
    <source>
        <dbReference type="ARBA" id="ARBA00023012"/>
    </source>
</evidence>
<gene>
    <name evidence="8" type="ORF">A2462_04945</name>
</gene>
<dbReference type="InterPro" id="IPR011006">
    <property type="entry name" value="CheY-like_superfamily"/>
</dbReference>
<dbReference type="Pfam" id="PF00072">
    <property type="entry name" value="Response_reg"/>
    <property type="match status" value="1"/>
</dbReference>
<dbReference type="PROSITE" id="PS50110">
    <property type="entry name" value="RESPONSE_REGULATORY"/>
    <property type="match status" value="1"/>
</dbReference>
<evidence type="ECO:0000259" key="7">
    <source>
        <dbReference type="PROSITE" id="PS50110"/>
    </source>
</evidence>
<dbReference type="Gene3D" id="3.40.50.2300">
    <property type="match status" value="1"/>
</dbReference>
<evidence type="ECO:0000256" key="1">
    <source>
        <dbReference type="ARBA" id="ARBA00022553"/>
    </source>
</evidence>
<evidence type="ECO:0000256" key="3">
    <source>
        <dbReference type="ARBA" id="ARBA00023015"/>
    </source>
</evidence>
<proteinExistence type="predicted"/>